<dbReference type="AlphaFoldDB" id="A0A3N5CPS7"/>
<reference evidence="2 3" key="1">
    <citation type="submission" date="2018-11" db="EMBL/GenBank/DDBJ databases">
        <title>Erythrobacter spongiae sp. nov., isolated from a marine sponge.</title>
        <authorList>
            <person name="Zhuang L."/>
            <person name="Luo L."/>
        </authorList>
    </citation>
    <scope>NUCLEOTIDE SEQUENCE [LARGE SCALE GENOMIC DNA]</scope>
    <source>
        <strain evidence="2 3">HN-E23</strain>
    </source>
</reference>
<dbReference type="Proteomes" id="UP000275232">
    <property type="component" value="Unassembled WGS sequence"/>
</dbReference>
<evidence type="ECO:0000313" key="2">
    <source>
        <dbReference type="EMBL" id="RPF70366.1"/>
    </source>
</evidence>
<name>A0A3N5CPS7_9SPHN</name>
<organism evidence="2 3">
    <name type="scientific">Aurantiacibacter spongiae</name>
    <dbReference type="NCBI Taxonomy" id="2488860"/>
    <lineage>
        <taxon>Bacteria</taxon>
        <taxon>Pseudomonadati</taxon>
        <taxon>Pseudomonadota</taxon>
        <taxon>Alphaproteobacteria</taxon>
        <taxon>Sphingomonadales</taxon>
        <taxon>Erythrobacteraceae</taxon>
        <taxon>Aurantiacibacter</taxon>
    </lineage>
</organism>
<feature type="transmembrane region" description="Helical" evidence="1">
    <location>
        <begin position="233"/>
        <end position="252"/>
    </location>
</feature>
<feature type="transmembrane region" description="Helical" evidence="1">
    <location>
        <begin position="296"/>
        <end position="315"/>
    </location>
</feature>
<keyword evidence="1" id="KW-0812">Transmembrane</keyword>
<feature type="transmembrane region" description="Helical" evidence="1">
    <location>
        <begin position="348"/>
        <end position="376"/>
    </location>
</feature>
<keyword evidence="1" id="KW-0472">Membrane</keyword>
<protein>
    <submittedName>
        <fullName evidence="2">Uncharacterized protein</fullName>
    </submittedName>
</protein>
<evidence type="ECO:0000313" key="3">
    <source>
        <dbReference type="Proteomes" id="UP000275232"/>
    </source>
</evidence>
<accession>A0A3N5CPS7</accession>
<keyword evidence="3" id="KW-1185">Reference proteome</keyword>
<sequence>MHAVLISSPSSDADIAPVVAGRTVAERQLLFANEIGCERVFFHGSGASPASIAARRQAERLGMRFEAFASSHALIAAVGDDDSLLVLQPGLLPEARTALELLRAQGNRVLVVSAGPGAAAGFERIDLDRAWAGAMKVPGRMLDRLRTLPEDAAPVAAILRIALQNRLPEARLQDDILDSGRWSVVANRAAAQARERDWLRTHMGEGKAGAISPYLASTTLMRFGASLLASDRAIPAIAIASVVLLGGAILAATRETPVVAFALLAFASPVVELLLEAKRLARAPFGSAGRWPLLRRLLDLALLATAILAIDGLWYREAFPPFVLLAGLILSDRHPATWLTRSIGDRGLVAVLCAVLSAILLPEIAVIIAATLVLVARLVDRSGQRG</sequence>
<evidence type="ECO:0000256" key="1">
    <source>
        <dbReference type="SAM" id="Phobius"/>
    </source>
</evidence>
<dbReference type="OrthoDB" id="8477220at2"/>
<comment type="caution">
    <text evidence="2">The sequence shown here is derived from an EMBL/GenBank/DDBJ whole genome shotgun (WGS) entry which is preliminary data.</text>
</comment>
<gene>
    <name evidence="2" type="ORF">EG799_01000</name>
</gene>
<keyword evidence="1" id="KW-1133">Transmembrane helix</keyword>
<dbReference type="EMBL" id="RPFZ01000001">
    <property type="protein sequence ID" value="RPF70366.1"/>
    <property type="molecule type" value="Genomic_DNA"/>
</dbReference>
<dbReference type="RefSeq" id="WP_123877760.1">
    <property type="nucleotide sequence ID" value="NZ_RPFZ01000001.1"/>
</dbReference>
<proteinExistence type="predicted"/>